<keyword evidence="6" id="KW-0539">Nucleus</keyword>
<dbReference type="GO" id="GO:0000124">
    <property type="term" value="C:SAGA complex"/>
    <property type="evidence" value="ECO:0007669"/>
    <property type="project" value="InterPro"/>
</dbReference>
<evidence type="ECO:0000259" key="7">
    <source>
        <dbReference type="Pfam" id="PF03847"/>
    </source>
</evidence>
<comment type="subcellular location">
    <subcellularLocation>
        <location evidence="1">Nucleus</location>
    </subcellularLocation>
</comment>
<protein>
    <recommendedName>
        <fullName evidence="3">Transcription initiation factor TFIID subunit 12</fullName>
    </recommendedName>
</protein>
<dbReference type="GeneID" id="116302471"/>
<dbReference type="PANTHER" id="PTHR12264:SF21">
    <property type="entry name" value="TRANSCRIPTION INITIATION FACTOR TFIID SUBUNIT 12"/>
    <property type="match status" value="1"/>
</dbReference>
<organism evidence="8 9">
    <name type="scientific">Actinia tenebrosa</name>
    <name type="common">Australian red waratah sea anemone</name>
    <dbReference type="NCBI Taxonomy" id="6105"/>
    <lineage>
        <taxon>Eukaryota</taxon>
        <taxon>Metazoa</taxon>
        <taxon>Cnidaria</taxon>
        <taxon>Anthozoa</taxon>
        <taxon>Hexacorallia</taxon>
        <taxon>Actiniaria</taxon>
        <taxon>Actiniidae</taxon>
        <taxon>Actinia</taxon>
    </lineage>
</organism>
<dbReference type="FunFam" id="1.10.20.10:FF:000011">
    <property type="entry name" value="Transcription initiation factor TFIID subunit 12"/>
    <property type="match status" value="1"/>
</dbReference>
<dbReference type="Pfam" id="PF03847">
    <property type="entry name" value="TFIID_20kDa"/>
    <property type="match status" value="1"/>
</dbReference>
<comment type="similarity">
    <text evidence="2">Belongs to the TAF12 family.</text>
</comment>
<evidence type="ECO:0000313" key="9">
    <source>
        <dbReference type="RefSeq" id="XP_031567627.1"/>
    </source>
</evidence>
<keyword evidence="8" id="KW-1185">Reference proteome</keyword>
<dbReference type="InterPro" id="IPR003228">
    <property type="entry name" value="TFIID_TAF12_dom"/>
</dbReference>
<dbReference type="InterPro" id="IPR009072">
    <property type="entry name" value="Histone-fold"/>
</dbReference>
<dbReference type="Proteomes" id="UP000515163">
    <property type="component" value="Unplaced"/>
</dbReference>
<proteinExistence type="inferred from homology"/>
<evidence type="ECO:0000256" key="3">
    <source>
        <dbReference type="ARBA" id="ARBA00017484"/>
    </source>
</evidence>
<dbReference type="OrthoDB" id="2193432at2759"/>
<dbReference type="InterPro" id="IPR037794">
    <property type="entry name" value="TAF12"/>
</dbReference>
<accession>A0A6P8ILH3</accession>
<dbReference type="GO" id="GO:0046982">
    <property type="term" value="F:protein heterodimerization activity"/>
    <property type="evidence" value="ECO:0007669"/>
    <property type="project" value="InterPro"/>
</dbReference>
<keyword evidence="4" id="KW-0805">Transcription regulation</keyword>
<dbReference type="Gene3D" id="1.10.20.10">
    <property type="entry name" value="Histone, subunit A"/>
    <property type="match status" value="1"/>
</dbReference>
<dbReference type="KEGG" id="aten:116302471"/>
<keyword evidence="5" id="KW-0804">Transcription</keyword>
<dbReference type="CDD" id="cd07981">
    <property type="entry name" value="HFD_TAF12"/>
    <property type="match status" value="1"/>
</dbReference>
<dbReference type="GO" id="GO:0003677">
    <property type="term" value="F:DNA binding"/>
    <property type="evidence" value="ECO:0007669"/>
    <property type="project" value="TreeGrafter"/>
</dbReference>
<dbReference type="GO" id="GO:0017025">
    <property type="term" value="F:TBP-class protein binding"/>
    <property type="evidence" value="ECO:0007669"/>
    <property type="project" value="TreeGrafter"/>
</dbReference>
<evidence type="ECO:0000256" key="4">
    <source>
        <dbReference type="ARBA" id="ARBA00023015"/>
    </source>
</evidence>
<dbReference type="InParanoid" id="A0A6P8ILH3"/>
<evidence type="ECO:0000256" key="6">
    <source>
        <dbReference type="ARBA" id="ARBA00023242"/>
    </source>
</evidence>
<evidence type="ECO:0000256" key="1">
    <source>
        <dbReference type="ARBA" id="ARBA00004123"/>
    </source>
</evidence>
<evidence type="ECO:0000256" key="5">
    <source>
        <dbReference type="ARBA" id="ARBA00023163"/>
    </source>
</evidence>
<dbReference type="SUPFAM" id="SSF47113">
    <property type="entry name" value="Histone-fold"/>
    <property type="match status" value="1"/>
</dbReference>
<name>A0A6P8ILH3_ACTTE</name>
<reference evidence="9" key="1">
    <citation type="submission" date="2025-08" db="UniProtKB">
        <authorList>
            <consortium name="RefSeq"/>
        </authorList>
    </citation>
    <scope>IDENTIFICATION</scope>
    <source>
        <tissue evidence="9">Tentacle</tissue>
    </source>
</reference>
<evidence type="ECO:0000256" key="2">
    <source>
        <dbReference type="ARBA" id="ARBA00007530"/>
    </source>
</evidence>
<feature type="domain" description="Transcription initiation factor TFIID subunit 12" evidence="7">
    <location>
        <begin position="324"/>
        <end position="391"/>
    </location>
</feature>
<dbReference type="RefSeq" id="XP_031567627.1">
    <property type="nucleotide sequence ID" value="XM_031711767.1"/>
</dbReference>
<dbReference type="AlphaFoldDB" id="A0A6P8ILH3"/>
<gene>
    <name evidence="9" type="primary">LOC116302471</name>
</gene>
<dbReference type="PANTHER" id="PTHR12264">
    <property type="entry name" value="TRANSCRIPTION INITIATION FACTOR TFIID SUBUNIT 12"/>
    <property type="match status" value="1"/>
</dbReference>
<dbReference type="GO" id="GO:0051123">
    <property type="term" value="P:RNA polymerase II preinitiation complex assembly"/>
    <property type="evidence" value="ECO:0007669"/>
    <property type="project" value="TreeGrafter"/>
</dbReference>
<sequence>MASQQPGIPVTSGSFMQRKSVEEMLQEVSKRIQNFGPGPITPEQAQELEKLQLIYAKLLKSQGEVIVTTQNPASNLAQASMAGQKIPGAIQQAAATQQTVQRIVPAVASNQGARPAVPGNLPVTTTVTILPQGSTIPTTIQVSSSTNLTAEQIQQIQAQVLSHAQAHGQPHTVQITSPVTVGGTSAAVTQQQQVAQGQVKVVTPATGQTHLAPGQRVVTGSPTPVGVTPAGIKSTQGNRMQVGTQPGVKIVTQPGTTQAVPIQRLAPNKIQSSAAISTTQPNTSGVIPNIAPSSTVSVPKSLVSHGGITNRVETSSPQPQQPLTKRRIQELLHEIDPQEQMDDDVEDLLLQIADDFIENVVNASCQIAKHRKSNTLEVKDVQLHLERCWNMWIPGFGADELRPYKKAATTEAHKQRLALIRKSLKK</sequence>
<evidence type="ECO:0000313" key="8">
    <source>
        <dbReference type="Proteomes" id="UP000515163"/>
    </source>
</evidence>
<dbReference type="GO" id="GO:0005669">
    <property type="term" value="C:transcription factor TFIID complex"/>
    <property type="evidence" value="ECO:0007669"/>
    <property type="project" value="InterPro"/>
</dbReference>